<gene>
    <name evidence="5" type="ORF">HNR30_000743</name>
</gene>
<dbReference type="InterPro" id="IPR008334">
    <property type="entry name" value="5'-Nucleotdase_C"/>
</dbReference>
<dbReference type="SUPFAM" id="SSF55816">
    <property type="entry name" value="5'-nucleotidase (syn. UDP-sugar hydrolase), C-terminal domain"/>
    <property type="match status" value="1"/>
</dbReference>
<reference evidence="5 6" key="1">
    <citation type="submission" date="2020-07" db="EMBL/GenBank/DDBJ databases">
        <title>Genomic Encyclopedia of Type Strains, Phase IV (KMG-IV): sequencing the most valuable type-strain genomes for metagenomic binning, comparative biology and taxonomic classification.</title>
        <authorList>
            <person name="Goeker M."/>
        </authorList>
    </citation>
    <scope>NUCLEOTIDE SEQUENCE [LARGE SCALE GENOMIC DNA]</scope>
    <source>
        <strain evidence="5 6">DSM 45533</strain>
    </source>
</reference>
<dbReference type="Gene3D" id="3.60.21.10">
    <property type="match status" value="1"/>
</dbReference>
<dbReference type="AlphaFoldDB" id="A0A7W0CDZ1"/>
<dbReference type="Gene3D" id="3.90.780.10">
    <property type="entry name" value="5'-Nucleotidase, C-terminal domain"/>
    <property type="match status" value="1"/>
</dbReference>
<feature type="domain" description="5'-Nucleotidase C-terminal" evidence="4">
    <location>
        <begin position="373"/>
        <end position="555"/>
    </location>
</feature>
<evidence type="ECO:0000259" key="3">
    <source>
        <dbReference type="Pfam" id="PF00149"/>
    </source>
</evidence>
<protein>
    <submittedName>
        <fullName evidence="5">2',3'-cyclic-nucleotide 2'-phosphodiesterase/3'-nucleotidase</fullName>
        <ecNumber evidence="5">3.1.3.6</ecNumber>
        <ecNumber evidence="5">3.1.4.16</ecNumber>
    </submittedName>
</protein>
<dbReference type="GO" id="GO:0046872">
    <property type="term" value="F:metal ion binding"/>
    <property type="evidence" value="ECO:0007669"/>
    <property type="project" value="InterPro"/>
</dbReference>
<comment type="similarity">
    <text evidence="2">Belongs to the 5'-nucleotidase family.</text>
</comment>
<dbReference type="GO" id="GO:0008254">
    <property type="term" value="F:3'-nucleotidase activity"/>
    <property type="evidence" value="ECO:0007669"/>
    <property type="project" value="UniProtKB-EC"/>
</dbReference>
<dbReference type="InterPro" id="IPR006179">
    <property type="entry name" value="5_nucleotidase/apyrase"/>
</dbReference>
<feature type="domain" description="Calcineurin-like phosphoesterase" evidence="3">
    <location>
        <begin position="42"/>
        <end position="293"/>
    </location>
</feature>
<evidence type="ECO:0000313" key="5">
    <source>
        <dbReference type="EMBL" id="MBA2889408.1"/>
    </source>
</evidence>
<dbReference type="Pfam" id="PF02872">
    <property type="entry name" value="5_nucleotid_C"/>
    <property type="match status" value="1"/>
</dbReference>
<dbReference type="EC" id="3.1.3.6" evidence="5"/>
<dbReference type="EC" id="3.1.4.16" evidence="5"/>
<dbReference type="RefSeq" id="WP_181608203.1">
    <property type="nucleotide sequence ID" value="NZ_BAABAM010000001.1"/>
</dbReference>
<dbReference type="GO" id="GO:0009166">
    <property type="term" value="P:nucleotide catabolic process"/>
    <property type="evidence" value="ECO:0007669"/>
    <property type="project" value="InterPro"/>
</dbReference>
<keyword evidence="2" id="KW-0547">Nucleotide-binding</keyword>
<dbReference type="Pfam" id="PF00149">
    <property type="entry name" value="Metallophos"/>
    <property type="match status" value="1"/>
</dbReference>
<keyword evidence="2 5" id="KW-0378">Hydrolase</keyword>
<dbReference type="PANTHER" id="PTHR11575">
    <property type="entry name" value="5'-NUCLEOTIDASE-RELATED"/>
    <property type="match status" value="1"/>
</dbReference>
<dbReference type="Proteomes" id="UP000530928">
    <property type="component" value="Unassembled WGS sequence"/>
</dbReference>
<keyword evidence="6" id="KW-1185">Reference proteome</keyword>
<dbReference type="PANTHER" id="PTHR11575:SF6">
    <property type="entry name" value="2',3'-CYCLIC-NUCLEOTIDE 2'-PHOSPHODIESTERASE_3'-NUCLEOTIDASE"/>
    <property type="match status" value="1"/>
</dbReference>
<dbReference type="InterPro" id="IPR019546">
    <property type="entry name" value="TAT_signal_bac_arc"/>
</dbReference>
<dbReference type="GO" id="GO:0000166">
    <property type="term" value="F:nucleotide binding"/>
    <property type="evidence" value="ECO:0007669"/>
    <property type="project" value="UniProtKB-KW"/>
</dbReference>
<feature type="signal peptide" evidence="2">
    <location>
        <begin position="1"/>
        <end position="33"/>
    </location>
</feature>
<dbReference type="SUPFAM" id="SSF56300">
    <property type="entry name" value="Metallo-dependent phosphatases"/>
    <property type="match status" value="1"/>
</dbReference>
<organism evidence="5 6">
    <name type="scientific">Nonomuraea soli</name>
    <dbReference type="NCBI Taxonomy" id="1032476"/>
    <lineage>
        <taxon>Bacteria</taxon>
        <taxon>Bacillati</taxon>
        <taxon>Actinomycetota</taxon>
        <taxon>Actinomycetes</taxon>
        <taxon>Streptosporangiales</taxon>
        <taxon>Streptosporangiaceae</taxon>
        <taxon>Nonomuraea</taxon>
    </lineage>
</organism>
<dbReference type="InterPro" id="IPR029052">
    <property type="entry name" value="Metallo-depent_PP-like"/>
</dbReference>
<dbReference type="InterPro" id="IPR004843">
    <property type="entry name" value="Calcineurin-like_PHP"/>
</dbReference>
<evidence type="ECO:0000259" key="4">
    <source>
        <dbReference type="Pfam" id="PF02872"/>
    </source>
</evidence>
<dbReference type="InterPro" id="IPR006311">
    <property type="entry name" value="TAT_signal"/>
</dbReference>
<sequence length="603" mass="64809">MKQFPEISRRQALGGLSATAALALAGWPGAAHASPGGPVTITVMGTSDLHGNCRNWNYFNDDVYKDSAGNHIGVAKVSSLVKQIRKDRGEKYTLLFDSGDTIQGTPLTTYYAKIKPITETGELHPMARAMNPLRYDAVTLGNHEFNYGIPLLNAWAEQMNAPVLGANALVHGTGKPAFRPYIVKRMRVPGQGRPILVGVLGLTNPGSAVWDKDNVDGKLDFEDIVVSARKWVKVLKDQERCDVVVVTAHAGDDGFSSYLDVNNGGTIPVENASKLVAQQVPGIDVIIFGHAHKEEKGYLASGPNGEQVLVCSPSKWGMRLAVVDLTLAWKRGRWTVTAKTSTTVNANTVAEDPEIVAAVDAQHEVTKKYVNTVVATSTEAMSAAEATYKDAPIIDYIQYVQTKVVKEAIAGTEYASLPIVSIAAPFSRTAAFPAGEVSIKNIAGLYIFDNTLMAKVITGAQIKDYLEDSADYFNTVPVGAPVDVATLTNAVVNGQATPDYNYDHMAGVSYDIDISKPAGSRIVNLTFEGAPVDPAQRFVIAVNNYRATGAGQFRHIAGAPTIYNKQVEIRQAMIDTAVAEGVIDPSTFAVSNWKLVREGVPVF</sequence>
<dbReference type="NCBIfam" id="TIGR01409">
    <property type="entry name" value="TAT_signal_seq"/>
    <property type="match status" value="1"/>
</dbReference>
<evidence type="ECO:0000313" key="6">
    <source>
        <dbReference type="Proteomes" id="UP000530928"/>
    </source>
</evidence>
<comment type="caution">
    <text evidence="5">The sequence shown here is derived from an EMBL/GenBank/DDBJ whole genome shotgun (WGS) entry which is preliminary data.</text>
</comment>
<name>A0A7W0CDZ1_9ACTN</name>
<evidence type="ECO:0000256" key="1">
    <source>
        <dbReference type="ARBA" id="ARBA00022729"/>
    </source>
</evidence>
<dbReference type="PROSITE" id="PS00786">
    <property type="entry name" value="5_NUCLEOTIDASE_2"/>
    <property type="match status" value="1"/>
</dbReference>
<dbReference type="PROSITE" id="PS51318">
    <property type="entry name" value="TAT"/>
    <property type="match status" value="1"/>
</dbReference>
<dbReference type="GO" id="GO:0030288">
    <property type="term" value="C:outer membrane-bounded periplasmic space"/>
    <property type="evidence" value="ECO:0007669"/>
    <property type="project" value="TreeGrafter"/>
</dbReference>
<dbReference type="InterPro" id="IPR036907">
    <property type="entry name" value="5'-Nucleotdase_C_sf"/>
</dbReference>
<accession>A0A7W0CDZ1</accession>
<dbReference type="InterPro" id="IPR006146">
    <property type="entry name" value="5'-Nucleotdase_CS"/>
</dbReference>
<keyword evidence="1 2" id="KW-0732">Signal</keyword>
<dbReference type="GO" id="GO:0008663">
    <property type="term" value="F:2',3'-cyclic-nucleotide 2'-phosphodiesterase activity"/>
    <property type="evidence" value="ECO:0007669"/>
    <property type="project" value="UniProtKB-EC"/>
</dbReference>
<dbReference type="EMBL" id="JACDUR010000001">
    <property type="protein sequence ID" value="MBA2889408.1"/>
    <property type="molecule type" value="Genomic_DNA"/>
</dbReference>
<feature type="chain" id="PRO_5031603873" evidence="2">
    <location>
        <begin position="34"/>
        <end position="603"/>
    </location>
</feature>
<proteinExistence type="inferred from homology"/>
<dbReference type="PRINTS" id="PR01607">
    <property type="entry name" value="APYRASEFAMLY"/>
</dbReference>
<evidence type="ECO:0000256" key="2">
    <source>
        <dbReference type="RuleBase" id="RU362119"/>
    </source>
</evidence>